<name>A0A9W6S6I2_9ACTN</name>
<feature type="compositionally biased region" description="Basic and acidic residues" evidence="1">
    <location>
        <begin position="40"/>
        <end position="50"/>
    </location>
</feature>
<dbReference type="InterPro" id="IPR029063">
    <property type="entry name" value="SAM-dependent_MTases_sf"/>
</dbReference>
<dbReference type="Proteomes" id="UP001165074">
    <property type="component" value="Unassembled WGS sequence"/>
</dbReference>
<organism evidence="2 3">
    <name type="scientific">Actinoallomurus iriomotensis</name>
    <dbReference type="NCBI Taxonomy" id="478107"/>
    <lineage>
        <taxon>Bacteria</taxon>
        <taxon>Bacillati</taxon>
        <taxon>Actinomycetota</taxon>
        <taxon>Actinomycetes</taxon>
        <taxon>Streptosporangiales</taxon>
        <taxon>Thermomonosporaceae</taxon>
        <taxon>Actinoallomurus</taxon>
    </lineage>
</organism>
<dbReference type="InterPro" id="IPR006764">
    <property type="entry name" value="SAM_dep_MeTrfase_SAV2177_type"/>
</dbReference>
<feature type="compositionally biased region" description="Low complexity" evidence="1">
    <location>
        <begin position="24"/>
        <end position="34"/>
    </location>
</feature>
<sequence>MRGTADLSGYGEVSGVLVEEREPGSGQSPVSSSPTWPAMRGDDHRPSRDLRTDVPHAARLYDYFLGGKDNFAADREAAAKMLEIFPGLAVGAQANRRYLGRAVRFAANLGIRQYLDIGTGIPAADNTHEVAQSVAADSRVVYVDNDPIVLAHARALLHGTPEGRTAYLDADFRDHERILSAPETTGLIDFDRPVALLTVALLHFIPDEDRPGELLERYKAALAPGSVLILSHATADLVDDPEASRAVVGGYTGAGVSLTARSRERIEEFFSGWDLVEPGIVPVSEWRPDGDLNDAALAPAQAGAFAGVAVKRVRS</sequence>
<evidence type="ECO:0000256" key="1">
    <source>
        <dbReference type="SAM" id="MobiDB-lite"/>
    </source>
</evidence>
<comment type="caution">
    <text evidence="2">The sequence shown here is derived from an EMBL/GenBank/DDBJ whole genome shotgun (WGS) entry which is preliminary data.</text>
</comment>
<feature type="region of interest" description="Disordered" evidence="1">
    <location>
        <begin position="1"/>
        <end position="50"/>
    </location>
</feature>
<evidence type="ECO:0000313" key="3">
    <source>
        <dbReference type="Proteomes" id="UP001165074"/>
    </source>
</evidence>
<dbReference type="EMBL" id="BSTK01000010">
    <property type="protein sequence ID" value="GLY88294.1"/>
    <property type="molecule type" value="Genomic_DNA"/>
</dbReference>
<dbReference type="PIRSF" id="PIRSF017393">
    <property type="entry name" value="MTase_SAV2177"/>
    <property type="match status" value="1"/>
</dbReference>
<dbReference type="CDD" id="cd02440">
    <property type="entry name" value="AdoMet_MTases"/>
    <property type="match status" value="1"/>
</dbReference>
<dbReference type="SUPFAM" id="SSF53335">
    <property type="entry name" value="S-adenosyl-L-methionine-dependent methyltransferases"/>
    <property type="match status" value="1"/>
</dbReference>
<dbReference type="AlphaFoldDB" id="A0A9W6S6I2"/>
<reference evidence="2" key="1">
    <citation type="submission" date="2023-03" db="EMBL/GenBank/DDBJ databases">
        <title>Actinoallomurus iriomotensis NBRC 103684.</title>
        <authorList>
            <person name="Ichikawa N."/>
            <person name="Sato H."/>
            <person name="Tonouchi N."/>
        </authorList>
    </citation>
    <scope>NUCLEOTIDE SEQUENCE</scope>
    <source>
        <strain evidence="2">NBRC 103684</strain>
    </source>
</reference>
<evidence type="ECO:0008006" key="4">
    <source>
        <dbReference type="Google" id="ProtNLM"/>
    </source>
</evidence>
<gene>
    <name evidence="2" type="ORF">Airi02_062230</name>
</gene>
<proteinExistence type="predicted"/>
<protein>
    <recommendedName>
        <fullName evidence="4">S-adenosyl methyltransferase</fullName>
    </recommendedName>
</protein>
<keyword evidence="3" id="KW-1185">Reference proteome</keyword>
<evidence type="ECO:0000313" key="2">
    <source>
        <dbReference type="EMBL" id="GLY88294.1"/>
    </source>
</evidence>
<accession>A0A9W6S6I2</accession>
<dbReference type="Pfam" id="PF04672">
    <property type="entry name" value="Methyltransf_19"/>
    <property type="match status" value="1"/>
</dbReference>
<dbReference type="Gene3D" id="3.40.50.150">
    <property type="entry name" value="Vaccinia Virus protein VP39"/>
    <property type="match status" value="1"/>
</dbReference>